<evidence type="ECO:0000313" key="2">
    <source>
        <dbReference type="EMBL" id="KAG5194163.1"/>
    </source>
</evidence>
<dbReference type="AlphaFoldDB" id="A0A835ZRR1"/>
<reference evidence="2 3" key="1">
    <citation type="submission" date="2020-12" db="EMBL/GenBank/DDBJ databases">
        <title>De novo assembly of Tibetan sheep genome.</title>
        <authorList>
            <person name="Li X."/>
        </authorList>
    </citation>
    <scope>NUCLEOTIDE SEQUENCE [LARGE SCALE GENOMIC DNA]</scope>
    <source>
        <tissue evidence="2">Heart</tissue>
    </source>
</reference>
<comment type="caution">
    <text evidence="2">The sequence shown here is derived from an EMBL/GenBank/DDBJ whole genome shotgun (WGS) entry which is preliminary data.</text>
</comment>
<protein>
    <submittedName>
        <fullName evidence="2">Uncharacterized protein</fullName>
    </submittedName>
</protein>
<gene>
    <name evidence="2" type="ORF">JEQ12_020524</name>
</gene>
<feature type="region of interest" description="Disordered" evidence="1">
    <location>
        <begin position="1"/>
        <end position="53"/>
    </location>
</feature>
<feature type="region of interest" description="Disordered" evidence="1">
    <location>
        <begin position="411"/>
        <end position="448"/>
    </location>
</feature>
<dbReference type="Proteomes" id="UP000664991">
    <property type="component" value="Unassembled WGS sequence"/>
</dbReference>
<proteinExistence type="predicted"/>
<feature type="compositionally biased region" description="Basic and acidic residues" evidence="1">
    <location>
        <begin position="150"/>
        <end position="160"/>
    </location>
</feature>
<feature type="compositionally biased region" description="Polar residues" evidence="1">
    <location>
        <begin position="23"/>
        <end position="38"/>
    </location>
</feature>
<organism evidence="2 3">
    <name type="scientific">Ovis aries</name>
    <name type="common">Sheep</name>
    <dbReference type="NCBI Taxonomy" id="9940"/>
    <lineage>
        <taxon>Eukaryota</taxon>
        <taxon>Metazoa</taxon>
        <taxon>Chordata</taxon>
        <taxon>Craniata</taxon>
        <taxon>Vertebrata</taxon>
        <taxon>Euteleostomi</taxon>
        <taxon>Mammalia</taxon>
        <taxon>Eutheria</taxon>
        <taxon>Laurasiatheria</taxon>
        <taxon>Artiodactyla</taxon>
        <taxon>Ruminantia</taxon>
        <taxon>Pecora</taxon>
        <taxon>Bovidae</taxon>
        <taxon>Caprinae</taxon>
        <taxon>Ovis</taxon>
    </lineage>
</organism>
<accession>A0A835ZRR1</accession>
<feature type="region of interest" description="Disordered" evidence="1">
    <location>
        <begin position="147"/>
        <end position="166"/>
    </location>
</feature>
<evidence type="ECO:0000313" key="3">
    <source>
        <dbReference type="Proteomes" id="UP000664991"/>
    </source>
</evidence>
<name>A0A835ZRR1_SHEEP</name>
<sequence>MEALTTQAKDADSAAAYTGAPPTIQTALEDTNLDASSGGNVGQESMGPREGDEVEKMSNLSLCLDMEAEAPRPQAAPDHAIWQRANIREHIGKKNSRKRRNRKERKMVYLPCPLTLRTRASSAAPVLGHAPVLAPLLEDDIEVSVEDEAWEQRQSGEGKKASTLSQSRMAPAGALLPAGSPTQSSAEWDSLVDNQEIKLEQENSHKGRNKKNKILRSPWPLTVQAWASYTNPGPLPTAPAGASAVANDGVNTELRSRDLKEEKDKVSLVTSYQSAQAGSPCSDVASGHGSLEEVSFAKDGLNVGEKSGCTRRDRKDQSVLSPSWPLTVQAWTAFRAKDAVQTLLQGESSMASVRINKDQKNWPQVENGKEEAKPILPCPVRDQADASFAAKALGQDSFEGTSALEDLFSKLSQGRSGSQRGEESQVQGSAEISLEPSQDWRNTERCPGDKDLQECVVMNFARQVDC</sequence>
<evidence type="ECO:0000256" key="1">
    <source>
        <dbReference type="SAM" id="MobiDB-lite"/>
    </source>
</evidence>
<feature type="compositionally biased region" description="Polar residues" evidence="1">
    <location>
        <begin position="411"/>
        <end position="440"/>
    </location>
</feature>
<dbReference type="EMBL" id="JAEMGP010000027">
    <property type="protein sequence ID" value="KAG5194163.1"/>
    <property type="molecule type" value="Genomic_DNA"/>
</dbReference>